<dbReference type="AlphaFoldDB" id="A0A396AAI7"/>
<evidence type="ECO:0000313" key="1">
    <source>
        <dbReference type="EMBL" id="RHC99467.1"/>
    </source>
</evidence>
<dbReference type="EMBL" id="QSIQ01000035">
    <property type="protein sequence ID" value="RHC99467.1"/>
    <property type="molecule type" value="Genomic_DNA"/>
</dbReference>
<dbReference type="Proteomes" id="UP000266391">
    <property type="component" value="Unassembled WGS sequence"/>
</dbReference>
<protein>
    <submittedName>
        <fullName evidence="1">Uncharacterized protein</fullName>
    </submittedName>
</protein>
<comment type="caution">
    <text evidence="1">The sequence shown here is derived from an EMBL/GenBank/DDBJ whole genome shotgun (WGS) entry which is preliminary data.</text>
</comment>
<proteinExistence type="predicted"/>
<evidence type="ECO:0000313" key="2">
    <source>
        <dbReference type="Proteomes" id="UP000266391"/>
    </source>
</evidence>
<gene>
    <name evidence="1" type="ORF">DW813_15130</name>
</gene>
<reference evidence="1 2" key="1">
    <citation type="submission" date="2018-08" db="EMBL/GenBank/DDBJ databases">
        <title>A genome reference for cultivated species of the human gut microbiota.</title>
        <authorList>
            <person name="Zou Y."/>
            <person name="Xue W."/>
            <person name="Luo G."/>
        </authorList>
    </citation>
    <scope>NUCLEOTIDE SEQUENCE [LARGE SCALE GENOMIC DNA]</scope>
    <source>
        <strain evidence="1 2">AM32-8LB</strain>
    </source>
</reference>
<organism evidence="1 2">
    <name type="scientific">Roseburia inulinivorans</name>
    <dbReference type="NCBI Taxonomy" id="360807"/>
    <lineage>
        <taxon>Bacteria</taxon>
        <taxon>Bacillati</taxon>
        <taxon>Bacillota</taxon>
        <taxon>Clostridia</taxon>
        <taxon>Lachnospirales</taxon>
        <taxon>Lachnospiraceae</taxon>
        <taxon>Roseburia</taxon>
    </lineage>
</organism>
<accession>A0A396AAI7</accession>
<sequence length="79" mass="9304">MAVLIISTADEITFERDGGMKRVRPWHGRWVSRKTAKRINDMFDSAPMPDHTQMQQEAVEFKNEMLKLREEALARGEKW</sequence>
<name>A0A396AAI7_9FIRM</name>